<evidence type="ECO:0000256" key="3">
    <source>
        <dbReference type="SAM" id="Phobius"/>
    </source>
</evidence>
<dbReference type="Pfam" id="PF00051">
    <property type="entry name" value="Kringle"/>
    <property type="match status" value="1"/>
</dbReference>
<dbReference type="RefSeq" id="XP_029224073.1">
    <property type="nucleotide sequence ID" value="XM_029375806.1"/>
</dbReference>
<dbReference type="PROSITE" id="PS50070">
    <property type="entry name" value="KRINGLE_2"/>
    <property type="match status" value="1"/>
</dbReference>
<feature type="chain" id="PRO_5018683331" evidence="4">
    <location>
        <begin position="39"/>
        <end position="1033"/>
    </location>
</feature>
<dbReference type="InterPro" id="IPR059177">
    <property type="entry name" value="GH29D-like_dom"/>
</dbReference>
<keyword evidence="3" id="KW-0472">Membrane</keyword>
<evidence type="ECO:0000256" key="4">
    <source>
        <dbReference type="SAM" id="SignalP"/>
    </source>
</evidence>
<sequence length="1033" mass="111862">MCPRAGGRGAVSCQVLCGLRQVVFAGLVLVWLTGGVHGGTACDAVEGYYVPNGEDYRGHLNVTETGIPCQKWSEQAPHRHDTPVPNVLTGVGDHNFCRNPNGLEHPGCFTMNPSIRYQFCAVGPPCGWTPPATILQFKPPSGTHLQIGQTVKIVCYPRPCQIYYTLDGSVPATASAILYARPIVVTRNTTVKAVSFFGANNTLRREAFYTLPPPSAPRSVYFSPLPSEVVRGPVLVLLKGLNVNDTVLIFKNEALRGSPYEGPFWLNETTNVTAVINGEHIVRASYVFAATGVPVEMYPVSGKYIGGVSCLVYQAGPQATYAVSVNHSVWRQLTKFAFSIDTVGTNLVEVRSTSLGGVVNLVWRTYEVVEATPPLLLPAPDAVYTQPIRVTCKDPMGRALTLEEENKKEFGYTLRLDVPGRFPVNCTYVDDLHHARAQHVVYELQSTPLPRPLLLPACGRTFPMTPLLLVPAIVPPPDVGDARDPLRLRLHAASTGATLQKLLGGHSYLLRTTQAEATNVTVTLFTRSSLPLEADSPPLICRYEVLPLGSSATPWFLVRPPREDYSGWVSGLLRQLASCLSFGTQELVFAETIGPFVMLQLRRLPTLLRMEYYTRTGDCLRGRLGLADLRNETSGTIQLARWWTAQTSSSSATTGAGVTVVVEGWGLGSGRYRLVRQEFPCNDLGVRHLAREALNSSSLQLLFVVDTPGSYKLCASFNDAFYTVPSNGLLLVNTSRLPVPNPVPCGGPSTGPISATADLDSKGSYSYLFVSIDAGLWHRVAAGAVVHVARLTASVTSATLAVATDQRSEASAVCVFYLPRGEVPKKVTYKWGVTSTYEGRSNVVLAVNGSFAGERHVELRAYRSRRNDTNESPPAMGERVLEGSVADVPFFTSLGTRMGAFTVSDRLLTLVGGAEESPVFVVVSIDGTSLHAEPLTLALSPLATAMHSCENCTSGWCFRDQCVCIGEANRTAYFCVERASPPPTPHADSSRFGLLLVYLLMLGAICLLVALAIYRGNRLHASQHASERAVVES</sequence>
<protein>
    <submittedName>
        <fullName evidence="6">Putative hepatocyte growth factor-like</fullName>
    </submittedName>
</protein>
<accession>A0A3R7MBL5</accession>
<dbReference type="InterPro" id="IPR050759">
    <property type="entry name" value="Serine_protease_kringle"/>
</dbReference>
<feature type="domain" description="Kringle" evidence="5">
    <location>
        <begin position="47"/>
        <end position="126"/>
    </location>
</feature>
<dbReference type="PANTHER" id="PTHR24261">
    <property type="entry name" value="PLASMINOGEN-RELATED"/>
    <property type="match status" value="1"/>
</dbReference>
<dbReference type="SUPFAM" id="SSF57440">
    <property type="entry name" value="Kringle-like"/>
    <property type="match status" value="1"/>
</dbReference>
<keyword evidence="3" id="KW-0812">Transmembrane</keyword>
<evidence type="ECO:0000313" key="6">
    <source>
        <dbReference type="EMBL" id="RNE99615.1"/>
    </source>
</evidence>
<keyword evidence="2" id="KW-1015">Disulfide bond</keyword>
<dbReference type="GO" id="GO:0005615">
    <property type="term" value="C:extracellular space"/>
    <property type="evidence" value="ECO:0007669"/>
    <property type="project" value="TreeGrafter"/>
</dbReference>
<evidence type="ECO:0000256" key="1">
    <source>
        <dbReference type="ARBA" id="ARBA00022572"/>
    </source>
</evidence>
<evidence type="ECO:0000256" key="2">
    <source>
        <dbReference type="ARBA" id="ARBA00023157"/>
    </source>
</evidence>
<feature type="transmembrane region" description="Helical" evidence="3">
    <location>
        <begin position="992"/>
        <end position="1014"/>
    </location>
</feature>
<keyword evidence="4" id="KW-0732">Signal</keyword>
<keyword evidence="1" id="KW-0420">Kringle</keyword>
<dbReference type="GO" id="GO:0005102">
    <property type="term" value="F:signaling receptor binding"/>
    <property type="evidence" value="ECO:0007669"/>
    <property type="project" value="TreeGrafter"/>
</dbReference>
<feature type="signal peptide" evidence="4">
    <location>
        <begin position="1"/>
        <end position="38"/>
    </location>
</feature>
<proteinExistence type="predicted"/>
<dbReference type="PRINTS" id="PR00018">
    <property type="entry name" value="KRINGLE"/>
</dbReference>
<dbReference type="InterPro" id="IPR013806">
    <property type="entry name" value="Kringle-like"/>
</dbReference>
<dbReference type="GeneID" id="40322586"/>
<dbReference type="PANTHER" id="PTHR24261:SF7">
    <property type="entry name" value="KRINGLE DOMAIN-CONTAINING PROTEIN"/>
    <property type="match status" value="1"/>
</dbReference>
<keyword evidence="7" id="KW-1185">Reference proteome</keyword>
<organism evidence="6 7">
    <name type="scientific">Trypanosoma conorhini</name>
    <dbReference type="NCBI Taxonomy" id="83891"/>
    <lineage>
        <taxon>Eukaryota</taxon>
        <taxon>Discoba</taxon>
        <taxon>Euglenozoa</taxon>
        <taxon>Kinetoplastea</taxon>
        <taxon>Metakinetoplastina</taxon>
        <taxon>Trypanosomatida</taxon>
        <taxon>Trypanosomatidae</taxon>
        <taxon>Trypanosoma</taxon>
    </lineage>
</organism>
<dbReference type="OrthoDB" id="272018at2759"/>
<dbReference type="Proteomes" id="UP000284403">
    <property type="component" value="Unassembled WGS sequence"/>
</dbReference>
<keyword evidence="3" id="KW-1133">Transmembrane helix</keyword>
<dbReference type="GO" id="GO:0004175">
    <property type="term" value="F:endopeptidase activity"/>
    <property type="evidence" value="ECO:0007669"/>
    <property type="project" value="TreeGrafter"/>
</dbReference>
<dbReference type="SMART" id="SM00130">
    <property type="entry name" value="KR"/>
    <property type="match status" value="1"/>
</dbReference>
<dbReference type="EMBL" id="MKKU01000943">
    <property type="protein sequence ID" value="RNE99615.1"/>
    <property type="molecule type" value="Genomic_DNA"/>
</dbReference>
<reference evidence="6 7" key="1">
    <citation type="journal article" date="2018" name="BMC Genomics">
        <title>Genomic comparison of Trypanosoma conorhini and Trypanosoma rangeli to Trypanosoma cruzi strains of high and low virulence.</title>
        <authorList>
            <person name="Bradwell K.R."/>
            <person name="Koparde V.N."/>
            <person name="Matveyev A.V."/>
            <person name="Serrano M.G."/>
            <person name="Alves J.M."/>
            <person name="Parikh H."/>
            <person name="Huang B."/>
            <person name="Lee V."/>
            <person name="Espinosa-Alvarez O."/>
            <person name="Ortiz P.A."/>
            <person name="Costa-Martins A.G."/>
            <person name="Teixeira M.M."/>
            <person name="Buck G.A."/>
        </authorList>
    </citation>
    <scope>NUCLEOTIDE SEQUENCE [LARGE SCALE GENOMIC DNA]</scope>
    <source>
        <strain evidence="6 7">025E</strain>
    </source>
</reference>
<dbReference type="Gene3D" id="2.40.20.10">
    <property type="entry name" value="Plasminogen Kringle 4"/>
    <property type="match status" value="1"/>
</dbReference>
<gene>
    <name evidence="6" type="ORF">Tco025E_08975</name>
</gene>
<dbReference type="CDD" id="cd00108">
    <property type="entry name" value="KR"/>
    <property type="match status" value="1"/>
</dbReference>
<dbReference type="InterPro" id="IPR038178">
    <property type="entry name" value="Kringle_sf"/>
</dbReference>
<evidence type="ECO:0000313" key="7">
    <source>
        <dbReference type="Proteomes" id="UP000284403"/>
    </source>
</evidence>
<name>A0A3R7MBL5_9TRYP</name>
<dbReference type="InterPro" id="IPR000001">
    <property type="entry name" value="Kringle"/>
</dbReference>
<evidence type="ECO:0000259" key="5">
    <source>
        <dbReference type="PROSITE" id="PS50070"/>
    </source>
</evidence>
<comment type="caution">
    <text evidence="6">The sequence shown here is derived from an EMBL/GenBank/DDBJ whole genome shotgun (WGS) entry which is preliminary data.</text>
</comment>
<dbReference type="Pfam" id="PF13290">
    <property type="entry name" value="CHB_HEX_C_1"/>
    <property type="match status" value="1"/>
</dbReference>
<dbReference type="AlphaFoldDB" id="A0A3R7MBL5"/>